<dbReference type="KEGG" id="bgt:106069976"/>
<reference evidence="2" key="1">
    <citation type="submission" date="2020-05" db="UniProtKB">
        <authorList>
            <consortium name="EnsemblMetazoa"/>
        </authorList>
    </citation>
    <scope>IDENTIFICATION</scope>
    <source>
        <strain evidence="2">BB02</strain>
    </source>
</reference>
<gene>
    <name evidence="2" type="primary">106069976</name>
</gene>
<proteinExistence type="predicted"/>
<feature type="transmembrane region" description="Helical" evidence="1">
    <location>
        <begin position="12"/>
        <end position="29"/>
    </location>
</feature>
<dbReference type="AlphaFoldDB" id="A0A2C9LZI7"/>
<dbReference type="Proteomes" id="UP000076420">
    <property type="component" value="Unassembled WGS sequence"/>
</dbReference>
<dbReference type="EnsemblMetazoa" id="BGLB036789-RA">
    <property type="protein sequence ID" value="BGLB036789-PA"/>
    <property type="gene ID" value="BGLB036789"/>
</dbReference>
<evidence type="ECO:0000313" key="2">
    <source>
        <dbReference type="EnsemblMetazoa" id="BGLB036789-PA"/>
    </source>
</evidence>
<sequence>MIDESCLHKYLDLSMLFTFLVYLFLQIIYSSVKPENVRCYQEENKSGINVTCSTSKVYPAAKCSFHIYINGEKSHNSNAFVSYKHSNFIEQEQYFMSNCTFQIPKFQLKTGYYKIKATLSPGLAVDQHIFREETKYGSSSTIINFQI</sequence>
<organism evidence="2 3">
    <name type="scientific">Biomphalaria glabrata</name>
    <name type="common">Bloodfluke planorb</name>
    <name type="synonym">Freshwater snail</name>
    <dbReference type="NCBI Taxonomy" id="6526"/>
    <lineage>
        <taxon>Eukaryota</taxon>
        <taxon>Metazoa</taxon>
        <taxon>Spiralia</taxon>
        <taxon>Lophotrochozoa</taxon>
        <taxon>Mollusca</taxon>
        <taxon>Gastropoda</taxon>
        <taxon>Heterobranchia</taxon>
        <taxon>Euthyneura</taxon>
        <taxon>Panpulmonata</taxon>
        <taxon>Hygrophila</taxon>
        <taxon>Lymnaeoidea</taxon>
        <taxon>Planorbidae</taxon>
        <taxon>Biomphalaria</taxon>
    </lineage>
</organism>
<dbReference type="VEuPathDB" id="VectorBase:BGLAX_035807"/>
<protein>
    <submittedName>
        <fullName evidence="2">Uncharacterized protein</fullName>
    </submittedName>
</protein>
<evidence type="ECO:0000313" key="3">
    <source>
        <dbReference type="Proteomes" id="UP000076420"/>
    </source>
</evidence>
<keyword evidence="1" id="KW-0472">Membrane</keyword>
<keyword evidence="1" id="KW-1133">Transmembrane helix</keyword>
<dbReference type="VEuPathDB" id="VectorBase:BGLB036789"/>
<accession>A0A2C9LZI7</accession>
<keyword evidence="1" id="KW-0812">Transmembrane</keyword>
<name>A0A2C9LZI7_BIOGL</name>
<evidence type="ECO:0000256" key="1">
    <source>
        <dbReference type="SAM" id="Phobius"/>
    </source>
</evidence>
<dbReference type="OrthoDB" id="6081038at2759"/>